<reference evidence="1" key="1">
    <citation type="submission" date="2020-07" db="EMBL/GenBank/DDBJ databases">
        <title>Multicomponent nature underlies the extraordinary mechanical properties of spider dragline silk.</title>
        <authorList>
            <person name="Kono N."/>
            <person name="Nakamura H."/>
            <person name="Mori M."/>
            <person name="Yoshida Y."/>
            <person name="Ohtoshi R."/>
            <person name="Malay A.D."/>
            <person name="Moran D.A.P."/>
            <person name="Tomita M."/>
            <person name="Numata K."/>
            <person name="Arakawa K."/>
        </authorList>
    </citation>
    <scope>NUCLEOTIDE SEQUENCE</scope>
</reference>
<dbReference type="AlphaFoldDB" id="A0A8X6LRF9"/>
<dbReference type="OrthoDB" id="6434968at2759"/>
<evidence type="ECO:0000313" key="1">
    <source>
        <dbReference type="EMBL" id="GFR19300.1"/>
    </source>
</evidence>
<protein>
    <submittedName>
        <fullName evidence="1">Uncharacterized protein</fullName>
    </submittedName>
</protein>
<dbReference type="Proteomes" id="UP000887116">
    <property type="component" value="Unassembled WGS sequence"/>
</dbReference>
<accession>A0A8X6LRF9</accession>
<evidence type="ECO:0000313" key="2">
    <source>
        <dbReference type="Proteomes" id="UP000887116"/>
    </source>
</evidence>
<sequence>MTKRSRNLKTQKGFLQCVWEIAPYNDNNDKGYVYELLSHINPLEIMVRDVRLDQTLNVRKNIFWPTDLRAIGLGSINTLTSGFISTQIDFNQGAGVFCDIFSFYLHVGSHTTHHNGENQPIHLSFYQLSARLSTTDKAVSLSDSSSALQALASNQDKQSSRVQSCRELLSRILTRVVFQWLPSNGGHWGN</sequence>
<proteinExistence type="predicted"/>
<dbReference type="EMBL" id="BMAO01037662">
    <property type="protein sequence ID" value="GFR19300.1"/>
    <property type="molecule type" value="Genomic_DNA"/>
</dbReference>
<name>A0A8X6LRF9_TRICU</name>
<keyword evidence="2" id="KW-1185">Reference proteome</keyword>
<comment type="caution">
    <text evidence="1">The sequence shown here is derived from an EMBL/GenBank/DDBJ whole genome shotgun (WGS) entry which is preliminary data.</text>
</comment>
<gene>
    <name evidence="1" type="ORF">TNCT_396641</name>
</gene>
<organism evidence="1 2">
    <name type="scientific">Trichonephila clavata</name>
    <name type="common">Joro spider</name>
    <name type="synonym">Nephila clavata</name>
    <dbReference type="NCBI Taxonomy" id="2740835"/>
    <lineage>
        <taxon>Eukaryota</taxon>
        <taxon>Metazoa</taxon>
        <taxon>Ecdysozoa</taxon>
        <taxon>Arthropoda</taxon>
        <taxon>Chelicerata</taxon>
        <taxon>Arachnida</taxon>
        <taxon>Araneae</taxon>
        <taxon>Araneomorphae</taxon>
        <taxon>Entelegynae</taxon>
        <taxon>Araneoidea</taxon>
        <taxon>Nephilidae</taxon>
        <taxon>Trichonephila</taxon>
    </lineage>
</organism>